<evidence type="ECO:0000259" key="7">
    <source>
        <dbReference type="PROSITE" id="PS50977"/>
    </source>
</evidence>
<dbReference type="InterPro" id="IPR036271">
    <property type="entry name" value="Tet_transcr_reg_TetR-rel_C_sf"/>
</dbReference>
<dbReference type="InterPro" id="IPR001647">
    <property type="entry name" value="HTH_TetR"/>
</dbReference>
<protein>
    <submittedName>
        <fullName evidence="8">TetR/AcrR family transcriptional regulator</fullName>
    </submittedName>
</protein>
<dbReference type="Proteomes" id="UP000298180">
    <property type="component" value="Unassembled WGS sequence"/>
</dbReference>
<dbReference type="SUPFAM" id="SSF48498">
    <property type="entry name" value="Tetracyclin repressor-like, C-terminal domain"/>
    <property type="match status" value="1"/>
</dbReference>
<evidence type="ECO:0000256" key="3">
    <source>
        <dbReference type="ARBA" id="ARBA00023125"/>
    </source>
</evidence>
<dbReference type="PRINTS" id="PR00455">
    <property type="entry name" value="HTHTETR"/>
</dbReference>
<proteinExistence type="predicted"/>
<keyword evidence="3 5" id="KW-0238">DNA-binding</keyword>
<evidence type="ECO:0000256" key="1">
    <source>
        <dbReference type="ARBA" id="ARBA00022491"/>
    </source>
</evidence>
<evidence type="ECO:0000256" key="2">
    <source>
        <dbReference type="ARBA" id="ARBA00023015"/>
    </source>
</evidence>
<dbReference type="InterPro" id="IPR023772">
    <property type="entry name" value="DNA-bd_HTH_TetR-type_CS"/>
</dbReference>
<keyword evidence="9" id="KW-1185">Reference proteome</keyword>
<feature type="compositionally biased region" description="Pro residues" evidence="6">
    <location>
        <begin position="219"/>
        <end position="228"/>
    </location>
</feature>
<dbReference type="InterPro" id="IPR009057">
    <property type="entry name" value="Homeodomain-like_sf"/>
</dbReference>
<evidence type="ECO:0000313" key="9">
    <source>
        <dbReference type="Proteomes" id="UP000298180"/>
    </source>
</evidence>
<dbReference type="Pfam" id="PF17932">
    <property type="entry name" value="TetR_C_24"/>
    <property type="match status" value="1"/>
</dbReference>
<dbReference type="AlphaFoldDB" id="A0A4Z0BUE2"/>
<dbReference type="InterPro" id="IPR041490">
    <property type="entry name" value="KstR2_TetR_C"/>
</dbReference>
<dbReference type="Gene3D" id="1.10.357.10">
    <property type="entry name" value="Tetracycline Repressor, domain 2"/>
    <property type="match status" value="1"/>
</dbReference>
<dbReference type="PANTHER" id="PTHR30055:SF240">
    <property type="entry name" value="HTH-TYPE TRANSCRIPTIONAL REGULATOR ACRR"/>
    <property type="match status" value="1"/>
</dbReference>
<feature type="region of interest" description="Disordered" evidence="6">
    <location>
        <begin position="217"/>
        <end position="237"/>
    </location>
</feature>
<dbReference type="PROSITE" id="PS01081">
    <property type="entry name" value="HTH_TETR_1"/>
    <property type="match status" value="1"/>
</dbReference>
<feature type="domain" description="HTH tetR-type" evidence="7">
    <location>
        <begin position="28"/>
        <end position="88"/>
    </location>
</feature>
<dbReference type="InterPro" id="IPR050109">
    <property type="entry name" value="HTH-type_TetR-like_transc_reg"/>
</dbReference>
<dbReference type="GO" id="GO:0003700">
    <property type="term" value="F:DNA-binding transcription factor activity"/>
    <property type="evidence" value="ECO:0007669"/>
    <property type="project" value="TreeGrafter"/>
</dbReference>
<dbReference type="RefSeq" id="WP_135264462.1">
    <property type="nucleotide sequence ID" value="NZ_SMLM01000002.1"/>
</dbReference>
<evidence type="ECO:0000313" key="8">
    <source>
        <dbReference type="EMBL" id="TFZ02937.1"/>
    </source>
</evidence>
<dbReference type="EMBL" id="SMLM01000002">
    <property type="protein sequence ID" value="TFZ02937.1"/>
    <property type="molecule type" value="Genomic_DNA"/>
</dbReference>
<dbReference type="SUPFAM" id="SSF46689">
    <property type="entry name" value="Homeodomain-like"/>
    <property type="match status" value="1"/>
</dbReference>
<evidence type="ECO:0000256" key="6">
    <source>
        <dbReference type="SAM" id="MobiDB-lite"/>
    </source>
</evidence>
<dbReference type="PANTHER" id="PTHR30055">
    <property type="entry name" value="HTH-TYPE TRANSCRIPTIONAL REGULATOR RUTR"/>
    <property type="match status" value="1"/>
</dbReference>
<dbReference type="Pfam" id="PF00440">
    <property type="entry name" value="TetR_N"/>
    <property type="match status" value="1"/>
</dbReference>
<feature type="DNA-binding region" description="H-T-H motif" evidence="5">
    <location>
        <begin position="51"/>
        <end position="70"/>
    </location>
</feature>
<evidence type="ECO:0000256" key="5">
    <source>
        <dbReference type="PROSITE-ProRule" id="PRU00335"/>
    </source>
</evidence>
<reference evidence="8 9" key="1">
    <citation type="submission" date="2019-03" db="EMBL/GenBank/DDBJ databases">
        <title>Ramlibacter henchirensis DSM 14656, whole genome shotgun sequence.</title>
        <authorList>
            <person name="Zhang X."/>
            <person name="Feng G."/>
            <person name="Zhu H."/>
        </authorList>
    </citation>
    <scope>NUCLEOTIDE SEQUENCE [LARGE SCALE GENOMIC DNA]</scope>
    <source>
        <strain evidence="8 9">DSM 14656</strain>
    </source>
</reference>
<dbReference type="GO" id="GO:0000976">
    <property type="term" value="F:transcription cis-regulatory region binding"/>
    <property type="evidence" value="ECO:0007669"/>
    <property type="project" value="TreeGrafter"/>
</dbReference>
<comment type="caution">
    <text evidence="8">The sequence shown here is derived from an EMBL/GenBank/DDBJ whole genome shotgun (WGS) entry which is preliminary data.</text>
</comment>
<sequence length="237" mass="27312">MTIPPATLSARAPRPDPAEGSAKLQIKEYKESLVIEAAATLFYERGFQGTTLDDIAAALGVTKPFIYTYFKSKYDLLERLFDRVYDEFYRTLAEFKNLPETDPVLRFEYFVGTYAQQNMDRRQFTALMLQEEKNLNAAKQADMLEKQREFDKLLPELITDGVRAGVFHVEDVTLTALSIAGMIRWIHRWYTPDRRLSDEKIRRLFVENALRLVGYVPAMPKPSQPPPRQASARRKPG</sequence>
<feature type="region of interest" description="Disordered" evidence="6">
    <location>
        <begin position="1"/>
        <end position="21"/>
    </location>
</feature>
<keyword evidence="4" id="KW-0804">Transcription</keyword>
<accession>A0A4Z0BUE2</accession>
<organism evidence="8 9">
    <name type="scientific">Ramlibacter henchirensis</name>
    <dbReference type="NCBI Taxonomy" id="204072"/>
    <lineage>
        <taxon>Bacteria</taxon>
        <taxon>Pseudomonadati</taxon>
        <taxon>Pseudomonadota</taxon>
        <taxon>Betaproteobacteria</taxon>
        <taxon>Burkholderiales</taxon>
        <taxon>Comamonadaceae</taxon>
        <taxon>Ramlibacter</taxon>
    </lineage>
</organism>
<dbReference type="PROSITE" id="PS50977">
    <property type="entry name" value="HTH_TETR_2"/>
    <property type="match status" value="1"/>
</dbReference>
<dbReference type="OrthoDB" id="5523834at2"/>
<evidence type="ECO:0000256" key="4">
    <source>
        <dbReference type="ARBA" id="ARBA00023163"/>
    </source>
</evidence>
<keyword evidence="1" id="KW-0678">Repressor</keyword>
<keyword evidence="2" id="KW-0805">Transcription regulation</keyword>
<gene>
    <name evidence="8" type="ORF">EZ313_17055</name>
</gene>
<name>A0A4Z0BUE2_9BURK</name>